<gene>
    <name evidence="3" type="ORF">BDD26_1995</name>
</gene>
<evidence type="ECO:0000313" key="3">
    <source>
        <dbReference type="EMBL" id="REF27239.1"/>
    </source>
</evidence>
<reference evidence="3 4" key="1">
    <citation type="submission" date="2018-08" db="EMBL/GenBank/DDBJ databases">
        <title>Genomic Encyclopedia of Archaeal and Bacterial Type Strains, Phase II (KMG-II): from individual species to whole genera.</title>
        <authorList>
            <person name="Goeker M."/>
        </authorList>
    </citation>
    <scope>NUCLEOTIDE SEQUENCE [LARGE SCALE GENOMIC DNA]</scope>
    <source>
        <strain evidence="3 4">DSM 17905</strain>
    </source>
</reference>
<evidence type="ECO:0000313" key="4">
    <source>
        <dbReference type="Proteomes" id="UP000256294"/>
    </source>
</evidence>
<dbReference type="SUPFAM" id="SSF51126">
    <property type="entry name" value="Pectin lyase-like"/>
    <property type="match status" value="1"/>
</dbReference>
<dbReference type="RefSeq" id="WP_170140392.1">
    <property type="nucleotide sequence ID" value="NZ_QTUB01000001.1"/>
</dbReference>
<evidence type="ECO:0000259" key="2">
    <source>
        <dbReference type="SMART" id="SM00912"/>
    </source>
</evidence>
<feature type="signal peptide" evidence="1">
    <location>
        <begin position="1"/>
        <end position="24"/>
    </location>
</feature>
<dbReference type="Pfam" id="PF05860">
    <property type="entry name" value="TPS"/>
    <property type="match status" value="1"/>
</dbReference>
<dbReference type="NCBIfam" id="TIGR01901">
    <property type="entry name" value="adhes_NPXG"/>
    <property type="match status" value="1"/>
</dbReference>
<dbReference type="SMART" id="SM00912">
    <property type="entry name" value="Haemagg_act"/>
    <property type="match status" value="1"/>
</dbReference>
<proteinExistence type="predicted"/>
<keyword evidence="1" id="KW-0732">Signal</keyword>
<comment type="caution">
    <text evidence="3">The sequence shown here is derived from an EMBL/GenBank/DDBJ whole genome shotgun (WGS) entry which is preliminary data.</text>
</comment>
<evidence type="ECO:0000256" key="1">
    <source>
        <dbReference type="SAM" id="SignalP"/>
    </source>
</evidence>
<keyword evidence="4" id="KW-1185">Reference proteome</keyword>
<feature type="domain" description="Filamentous haemagglutinin FhaB/tRNA nuclease CdiA-like TPS" evidence="2">
    <location>
        <begin position="39"/>
        <end position="159"/>
    </location>
</feature>
<dbReference type="Gene3D" id="2.160.20.10">
    <property type="entry name" value="Single-stranded right-handed beta-helix, Pectin lyase-like"/>
    <property type="match status" value="1"/>
</dbReference>
<accession>A0A3D9UCY0</accession>
<dbReference type="InterPro" id="IPR011050">
    <property type="entry name" value="Pectin_lyase_fold/virulence"/>
</dbReference>
<dbReference type="AlphaFoldDB" id="A0A3D9UCY0"/>
<name>A0A3D9UCY0_9GAMM</name>
<protein>
    <submittedName>
        <fullName evidence="3">Filamentous hemagglutinin family protein</fullName>
    </submittedName>
</protein>
<sequence>MKNFKTFTKISTLTLLISTNLAFANDIILNDSNTQINQVNNIPVINIATPTLNGMSRNTYKEFNINEKGVVFNNSIDSTNSQLVGQLDKNPNLADRTAILIVNEVVGGNLSQLKGAIEIVGDDAKLIITNPNGVIINGAKFINVTESFISTGKPVFNKKDLLSLEVTKGKVTIGEKGLESTENNLVVFSRSLQVNGKINADIITAMIGPNSMSMKVPGMPIRFENETPQPGFSIDTGNLGGMYANKSIILLSNEKGAGVNIRDLSTSRGQLEDVVVQLMKDSGAVHTSNQKQDIIVAANRYIHEGVELKNVDGIWQLP</sequence>
<dbReference type="InterPro" id="IPR012334">
    <property type="entry name" value="Pectin_lyas_fold"/>
</dbReference>
<organism evidence="3 4">
    <name type="scientific">Xenorhabdus cabanillasii</name>
    <dbReference type="NCBI Taxonomy" id="351673"/>
    <lineage>
        <taxon>Bacteria</taxon>
        <taxon>Pseudomonadati</taxon>
        <taxon>Pseudomonadota</taxon>
        <taxon>Gammaproteobacteria</taxon>
        <taxon>Enterobacterales</taxon>
        <taxon>Morganellaceae</taxon>
        <taxon>Xenorhabdus</taxon>
    </lineage>
</organism>
<dbReference type="Proteomes" id="UP000256294">
    <property type="component" value="Unassembled WGS sequence"/>
</dbReference>
<feature type="chain" id="PRO_5017688578" evidence="1">
    <location>
        <begin position="25"/>
        <end position="318"/>
    </location>
</feature>
<dbReference type="InterPro" id="IPR008638">
    <property type="entry name" value="FhaB/CdiA-like_TPS"/>
</dbReference>
<dbReference type="EMBL" id="QTUB01000001">
    <property type="protein sequence ID" value="REF27239.1"/>
    <property type="molecule type" value="Genomic_DNA"/>
</dbReference>